<organism evidence="5 6">
    <name type="scientific">Marivirga atlantica</name>
    <dbReference type="NCBI Taxonomy" id="1548457"/>
    <lineage>
        <taxon>Bacteria</taxon>
        <taxon>Pseudomonadati</taxon>
        <taxon>Bacteroidota</taxon>
        <taxon>Cytophagia</taxon>
        <taxon>Cytophagales</taxon>
        <taxon>Marivirgaceae</taxon>
        <taxon>Marivirga</taxon>
    </lineage>
</organism>
<comment type="subcellular location">
    <subcellularLocation>
        <location evidence="1">Membrane</location>
    </subcellularLocation>
</comment>
<dbReference type="EMBL" id="JAERQG010000002">
    <property type="protein sequence ID" value="MBL0765264.1"/>
    <property type="molecule type" value="Genomic_DNA"/>
</dbReference>
<keyword evidence="6" id="KW-1185">Reference proteome</keyword>
<evidence type="ECO:0000256" key="3">
    <source>
        <dbReference type="SAM" id="SignalP"/>
    </source>
</evidence>
<evidence type="ECO:0000259" key="4">
    <source>
        <dbReference type="Pfam" id="PF01103"/>
    </source>
</evidence>
<feature type="signal peptide" evidence="3">
    <location>
        <begin position="1"/>
        <end position="29"/>
    </location>
</feature>
<dbReference type="Gene3D" id="2.40.160.50">
    <property type="entry name" value="membrane protein fhac: a member of the omp85/tpsb transporter family"/>
    <property type="match status" value="1"/>
</dbReference>
<keyword evidence="2" id="KW-0472">Membrane</keyword>
<dbReference type="Pfam" id="PF01103">
    <property type="entry name" value="Omp85"/>
    <property type="match status" value="1"/>
</dbReference>
<name>A0A937AGR8_9BACT</name>
<gene>
    <name evidence="5" type="ORF">JKP34_08395</name>
</gene>
<dbReference type="InterPro" id="IPR000184">
    <property type="entry name" value="Bac_surfAg_D15"/>
</dbReference>
<protein>
    <submittedName>
        <fullName evidence="5">BamA/TamA family outer membrane protein</fullName>
    </submittedName>
</protein>
<accession>A0A937AGR8</accession>
<proteinExistence type="predicted"/>
<dbReference type="GO" id="GO:0019867">
    <property type="term" value="C:outer membrane"/>
    <property type="evidence" value="ECO:0007669"/>
    <property type="project" value="InterPro"/>
</dbReference>
<reference evidence="5" key="1">
    <citation type="submission" date="2021-01" db="EMBL/GenBank/DDBJ databases">
        <title>Marivirga sp. nov., isolated from intertidal surface sediments.</title>
        <authorList>
            <person name="Zhang M."/>
        </authorList>
    </citation>
    <scope>NUCLEOTIDE SEQUENCE</scope>
    <source>
        <strain evidence="5">SM1354</strain>
    </source>
</reference>
<dbReference type="AlphaFoldDB" id="A0A937AGR8"/>
<sequence>MKTFLSRLYLSKSLIFIICLSSVSTNISAQDSTLQQLDTALYETDKNSLFPLPVVYYTPESGLFYGASILYNFFISREKPINPSQIQLAAGYTTKNQTLIFIPFQLYWDKNNWRSTGELGFYNYAYPMYGIGNNGDPEEFTTYRAIFPRVRAFYMKQIKPNLFVGLRYWFENYDIIEWDSAGIFQREDFNGADYNRTSGIGPALIYDTRDAIYYPREGHYLESYLEWNNTYTGSTHNYSMLSIDYAYYYSLFDKTVLAANAFTMAGFGSIPFNRLAQLGGNKKMRGYFQGYFQDKKLALLQLEWRQELFWRIGLVAFGSTGQVAESFSDYGMNRWHYAGGGGLRFTFDTKKHINVRLDYALGKESSGFYISFNEAF</sequence>
<dbReference type="Proteomes" id="UP000642920">
    <property type="component" value="Unassembled WGS sequence"/>
</dbReference>
<dbReference type="RefSeq" id="WP_201919717.1">
    <property type="nucleotide sequence ID" value="NZ_JAERQG010000002.1"/>
</dbReference>
<evidence type="ECO:0000313" key="6">
    <source>
        <dbReference type="Proteomes" id="UP000642920"/>
    </source>
</evidence>
<comment type="caution">
    <text evidence="5">The sequence shown here is derived from an EMBL/GenBank/DDBJ whole genome shotgun (WGS) entry which is preliminary data.</text>
</comment>
<feature type="domain" description="Bacterial surface antigen (D15)" evidence="4">
    <location>
        <begin position="85"/>
        <end position="329"/>
    </location>
</feature>
<evidence type="ECO:0000313" key="5">
    <source>
        <dbReference type="EMBL" id="MBL0765264.1"/>
    </source>
</evidence>
<feature type="chain" id="PRO_5037067821" evidence="3">
    <location>
        <begin position="30"/>
        <end position="376"/>
    </location>
</feature>
<keyword evidence="3" id="KW-0732">Signal</keyword>
<evidence type="ECO:0000256" key="1">
    <source>
        <dbReference type="ARBA" id="ARBA00004370"/>
    </source>
</evidence>
<evidence type="ECO:0000256" key="2">
    <source>
        <dbReference type="ARBA" id="ARBA00023136"/>
    </source>
</evidence>